<feature type="region of interest" description="Disordered" evidence="1">
    <location>
        <begin position="1"/>
        <end position="51"/>
    </location>
</feature>
<protein>
    <submittedName>
        <fullName evidence="3">Uncharacterized protein LOC135194652</fullName>
    </submittedName>
</protein>
<accession>A0ABM4AYS6</accession>
<sequence length="122" mass="14195">MNNLSVDSDPDDDDDDSLSSSLSDSCHTSPQPFDSSDDTEDDSEDSETEDNIIIQEIEDNDNLVVDNPLWYAQIRHFLTEREREDLWKKTPWVLKWFWDDSDDDSPMSDHPLFTEEDSMGLF</sequence>
<gene>
    <name evidence="3" type="primary">LOC135194652</name>
</gene>
<dbReference type="Proteomes" id="UP001652626">
    <property type="component" value="Chromosome Z"/>
</dbReference>
<evidence type="ECO:0000313" key="3">
    <source>
        <dbReference type="RefSeq" id="XP_064076443.1"/>
    </source>
</evidence>
<name>A0ABM4AYS6_VANTA</name>
<evidence type="ECO:0000313" key="2">
    <source>
        <dbReference type="Proteomes" id="UP001652626"/>
    </source>
</evidence>
<organism evidence="2 3">
    <name type="scientific">Vanessa tameamea</name>
    <name type="common">Kamehameha butterfly</name>
    <dbReference type="NCBI Taxonomy" id="334116"/>
    <lineage>
        <taxon>Eukaryota</taxon>
        <taxon>Metazoa</taxon>
        <taxon>Ecdysozoa</taxon>
        <taxon>Arthropoda</taxon>
        <taxon>Hexapoda</taxon>
        <taxon>Insecta</taxon>
        <taxon>Pterygota</taxon>
        <taxon>Neoptera</taxon>
        <taxon>Endopterygota</taxon>
        <taxon>Lepidoptera</taxon>
        <taxon>Glossata</taxon>
        <taxon>Ditrysia</taxon>
        <taxon>Papilionoidea</taxon>
        <taxon>Nymphalidae</taxon>
        <taxon>Nymphalinae</taxon>
        <taxon>Vanessa</taxon>
    </lineage>
</organism>
<keyword evidence="2" id="KW-1185">Reference proteome</keyword>
<proteinExistence type="predicted"/>
<dbReference type="GeneID" id="135194652"/>
<evidence type="ECO:0000256" key="1">
    <source>
        <dbReference type="SAM" id="MobiDB-lite"/>
    </source>
</evidence>
<dbReference type="RefSeq" id="XP_064076443.1">
    <property type="nucleotide sequence ID" value="XM_064220373.1"/>
</dbReference>
<reference evidence="3" key="1">
    <citation type="submission" date="2025-08" db="UniProtKB">
        <authorList>
            <consortium name="RefSeq"/>
        </authorList>
    </citation>
    <scope>IDENTIFICATION</scope>
    <source>
        <tissue evidence="3">Whole body</tissue>
    </source>
</reference>
<feature type="compositionally biased region" description="Acidic residues" evidence="1">
    <location>
        <begin position="35"/>
        <end position="51"/>
    </location>
</feature>
<feature type="compositionally biased region" description="Acidic residues" evidence="1">
    <location>
        <begin position="8"/>
        <end position="17"/>
    </location>
</feature>